<comment type="subcellular location">
    <subcellularLocation>
        <location evidence="2 10">Cytoplasm</location>
    </subcellularLocation>
</comment>
<comment type="similarity">
    <text evidence="3 10">Belongs to the TRM44 family.</text>
</comment>
<evidence type="ECO:0000256" key="5">
    <source>
        <dbReference type="ARBA" id="ARBA00022603"/>
    </source>
</evidence>
<name>A0AAW2HRD7_9NEOP</name>
<evidence type="ECO:0000256" key="6">
    <source>
        <dbReference type="ARBA" id="ARBA00022679"/>
    </source>
</evidence>
<comment type="caution">
    <text evidence="11">The sequence shown here is derived from an EMBL/GenBank/DDBJ whole genome shotgun (WGS) entry which is preliminary data.</text>
</comment>
<evidence type="ECO:0000256" key="9">
    <source>
        <dbReference type="ARBA" id="ARBA00047957"/>
    </source>
</evidence>
<dbReference type="InterPro" id="IPR029063">
    <property type="entry name" value="SAM-dependent_MTases_sf"/>
</dbReference>
<keyword evidence="5 10" id="KW-0489">Methyltransferase</keyword>
<dbReference type="AlphaFoldDB" id="A0AAW2HRD7"/>
<gene>
    <name evidence="11" type="ORF">PYX00_005414</name>
</gene>
<comment type="function">
    <text evidence="1">Probable adenosyl-L-methionine (AdoMet)-dependent tRNA (uracil-O(2)-)-methyltransferase.</text>
</comment>
<dbReference type="GO" id="GO:0141101">
    <property type="term" value="F:tRNA(Ser) (uridine(44)-2'-O-)-methyltransferase activity"/>
    <property type="evidence" value="ECO:0007669"/>
    <property type="project" value="UniProtKB-EC"/>
</dbReference>
<organism evidence="11">
    <name type="scientific">Menopon gallinae</name>
    <name type="common">poultry shaft louse</name>
    <dbReference type="NCBI Taxonomy" id="328185"/>
    <lineage>
        <taxon>Eukaryota</taxon>
        <taxon>Metazoa</taxon>
        <taxon>Ecdysozoa</taxon>
        <taxon>Arthropoda</taxon>
        <taxon>Hexapoda</taxon>
        <taxon>Insecta</taxon>
        <taxon>Pterygota</taxon>
        <taxon>Neoptera</taxon>
        <taxon>Paraneoptera</taxon>
        <taxon>Psocodea</taxon>
        <taxon>Troctomorpha</taxon>
        <taxon>Phthiraptera</taxon>
        <taxon>Amblycera</taxon>
        <taxon>Menoponidae</taxon>
        <taxon>Menopon</taxon>
    </lineage>
</organism>
<reference evidence="11" key="1">
    <citation type="journal article" date="2024" name="Gigascience">
        <title>Chromosome-level genome of the poultry shaft louse Menopon gallinae provides insight into the host-switching and adaptive evolution of parasitic lice.</title>
        <authorList>
            <person name="Xu Y."/>
            <person name="Ma L."/>
            <person name="Liu S."/>
            <person name="Liang Y."/>
            <person name="Liu Q."/>
            <person name="He Z."/>
            <person name="Tian L."/>
            <person name="Duan Y."/>
            <person name="Cai W."/>
            <person name="Li H."/>
            <person name="Song F."/>
        </authorList>
    </citation>
    <scope>NUCLEOTIDE SEQUENCE</scope>
    <source>
        <strain evidence="11">Cailab_2023a</strain>
    </source>
</reference>
<dbReference type="Gene3D" id="3.40.50.150">
    <property type="entry name" value="Vaccinia Virus protein VP39"/>
    <property type="match status" value="1"/>
</dbReference>
<evidence type="ECO:0000313" key="11">
    <source>
        <dbReference type="EMBL" id="KAL0272454.1"/>
    </source>
</evidence>
<proteinExistence type="inferred from homology"/>
<keyword evidence="8 10" id="KW-0819">tRNA processing</keyword>
<keyword evidence="7 10" id="KW-0949">S-adenosyl-L-methionine</keyword>
<keyword evidence="6 10" id="KW-0808">Transferase</keyword>
<comment type="function">
    <text evidence="10">Adenosyl-L-methionine (AdoMet)-dependent tRNA (uracil-O(2)-)-methyltransferase.</text>
</comment>
<dbReference type="PANTHER" id="PTHR21210:SF0">
    <property type="entry name" value="TRNA (URACIL-O(2)-)-METHYLTRANSFERASE-RELATED"/>
    <property type="match status" value="1"/>
</dbReference>
<dbReference type="GO" id="GO:0030488">
    <property type="term" value="P:tRNA methylation"/>
    <property type="evidence" value="ECO:0007669"/>
    <property type="project" value="UniProtKB-UniRule"/>
</dbReference>
<evidence type="ECO:0000256" key="8">
    <source>
        <dbReference type="ARBA" id="ARBA00022694"/>
    </source>
</evidence>
<dbReference type="InterPro" id="IPR011671">
    <property type="entry name" value="tRNA_uracil_MeTrfase"/>
</dbReference>
<dbReference type="SUPFAM" id="SSF53335">
    <property type="entry name" value="S-adenosyl-L-methionine-dependent methyltransferases"/>
    <property type="match status" value="1"/>
</dbReference>
<keyword evidence="4 10" id="KW-0963">Cytoplasm</keyword>
<dbReference type="PANTHER" id="PTHR21210">
    <property type="entry name" value="TRNA (URACIL-O(2)-)-METHYLTRANSFERASE-RELATED"/>
    <property type="match status" value="1"/>
</dbReference>
<dbReference type="EC" id="2.1.1.211" evidence="10"/>
<dbReference type="Pfam" id="PF07757">
    <property type="entry name" value="AdoMet_MTase"/>
    <property type="match status" value="1"/>
</dbReference>
<evidence type="ECO:0000256" key="4">
    <source>
        <dbReference type="ARBA" id="ARBA00022490"/>
    </source>
</evidence>
<evidence type="ECO:0000256" key="7">
    <source>
        <dbReference type="ARBA" id="ARBA00022691"/>
    </source>
</evidence>
<protein>
    <recommendedName>
        <fullName evidence="10">tRNA (uracil-O(2)-)-methyltransferase</fullName>
        <ecNumber evidence="10">2.1.1.211</ecNumber>
    </recommendedName>
</protein>
<evidence type="ECO:0000256" key="3">
    <source>
        <dbReference type="ARBA" id="ARBA00009056"/>
    </source>
</evidence>
<evidence type="ECO:0000256" key="10">
    <source>
        <dbReference type="RuleBase" id="RU368004"/>
    </source>
</evidence>
<dbReference type="EMBL" id="JARGDH010000003">
    <property type="protein sequence ID" value="KAL0272454.1"/>
    <property type="molecule type" value="Genomic_DNA"/>
</dbReference>
<evidence type="ECO:0000256" key="1">
    <source>
        <dbReference type="ARBA" id="ARBA00002778"/>
    </source>
</evidence>
<evidence type="ECO:0000256" key="2">
    <source>
        <dbReference type="ARBA" id="ARBA00004496"/>
    </source>
</evidence>
<comment type="catalytic activity">
    <reaction evidence="9 10">
        <text>uridine(44) in tRNA(Ser) + S-adenosyl-L-methionine = 2'-O-methyluridine(44) in tRNA(Ser) + S-adenosyl-L-homocysteine + H(+)</text>
        <dbReference type="Rhea" id="RHEA:43100"/>
        <dbReference type="Rhea" id="RHEA-COMP:10339"/>
        <dbReference type="Rhea" id="RHEA-COMP:10340"/>
        <dbReference type="ChEBI" id="CHEBI:15378"/>
        <dbReference type="ChEBI" id="CHEBI:57856"/>
        <dbReference type="ChEBI" id="CHEBI:59789"/>
        <dbReference type="ChEBI" id="CHEBI:65315"/>
        <dbReference type="ChEBI" id="CHEBI:74478"/>
        <dbReference type="EC" id="2.1.1.211"/>
    </reaction>
</comment>
<sequence length="480" mass="56090">MGIIKKELETTQKNFWEAIETLTELREVECELIHRTLYNYLIIEKMDTIDIINNLKREIDLHVTNENDGFNEMKGTYCMVRKLLPKKSSYCDKEFFEICIIYYYKTYERLKSKYAKDLIENWKENTDPQKFVFEDIGIASYLLLLWNKGKLPDGNLKMQRFVDLGCGNGLLVYILNSEGHKGVGLDIRKRKIWDTYPSHVILKEEAVTPGLSVYPEADWLIGNHSDELTPWLPIMARRSGAQCQYFVLPCCAYQLNGQVYQRKNSGLSVYHDYIQHVKNISELCEFDTHIDRLRIPSTKRICLVGRTADIPDEKLQIILRNIDSFIQMETQNGAEFRLREAVEPVRNCTRLPKEIINNIVCKIADNLLRHVNIINVAGKSWNQGGTLPLSSLADVLSPEHLKYLKNESKGLQTLIKNHHYVFKVFEGVVRFRSVEEMMEISQRVFKDRNKLKWKNKECWFHENHPDGCPLPEEDCSYAHK</sequence>
<accession>A0AAW2HRD7</accession>
<dbReference type="GO" id="GO:0005737">
    <property type="term" value="C:cytoplasm"/>
    <property type="evidence" value="ECO:0007669"/>
    <property type="project" value="UniProtKB-SubCell"/>
</dbReference>